<evidence type="ECO:0000259" key="6">
    <source>
        <dbReference type="PROSITE" id="PS50118"/>
    </source>
</evidence>
<organism evidence="7 8">
    <name type="scientific">Amphimedon queenslandica</name>
    <name type="common">Sponge</name>
    <dbReference type="NCBI Taxonomy" id="400682"/>
    <lineage>
        <taxon>Eukaryota</taxon>
        <taxon>Metazoa</taxon>
        <taxon>Porifera</taxon>
        <taxon>Demospongiae</taxon>
        <taxon>Heteroscleromorpha</taxon>
        <taxon>Haplosclerida</taxon>
        <taxon>Niphatidae</taxon>
        <taxon>Amphimedon</taxon>
    </lineage>
</organism>
<dbReference type="SUPFAM" id="SSF47095">
    <property type="entry name" value="HMG-box"/>
    <property type="match status" value="2"/>
</dbReference>
<reference evidence="8" key="1">
    <citation type="journal article" date="2010" name="Nature">
        <title>The Amphimedon queenslandica genome and the evolution of animal complexity.</title>
        <authorList>
            <person name="Srivastava M."/>
            <person name="Simakov O."/>
            <person name="Chapman J."/>
            <person name="Fahey B."/>
            <person name="Gauthier M.E."/>
            <person name="Mitros T."/>
            <person name="Richards G.S."/>
            <person name="Conaco C."/>
            <person name="Dacre M."/>
            <person name="Hellsten U."/>
            <person name="Larroux C."/>
            <person name="Putnam N.H."/>
            <person name="Stanke M."/>
            <person name="Adamska M."/>
            <person name="Darling A."/>
            <person name="Degnan S.M."/>
            <person name="Oakley T.H."/>
            <person name="Plachetzki D.C."/>
            <person name="Zhai Y."/>
            <person name="Adamski M."/>
            <person name="Calcino A."/>
            <person name="Cummins S.F."/>
            <person name="Goodstein D.M."/>
            <person name="Harris C."/>
            <person name="Jackson D.J."/>
            <person name="Leys S.P."/>
            <person name="Shu S."/>
            <person name="Woodcroft B.J."/>
            <person name="Vervoort M."/>
            <person name="Kosik K.S."/>
            <person name="Manning G."/>
            <person name="Degnan B.M."/>
            <person name="Rokhsar D.S."/>
        </authorList>
    </citation>
    <scope>NUCLEOTIDE SEQUENCE [LARGE SCALE GENOMIC DNA]</scope>
</reference>
<evidence type="ECO:0000256" key="2">
    <source>
        <dbReference type="ARBA" id="ARBA00023125"/>
    </source>
</evidence>
<dbReference type="PANTHER" id="PTHR46318">
    <property type="entry name" value="UPSTREAM BINDING TRANSCRIPTION FACTOR"/>
    <property type="match status" value="1"/>
</dbReference>
<feature type="compositionally biased region" description="Basic residues" evidence="5">
    <location>
        <begin position="394"/>
        <end position="404"/>
    </location>
</feature>
<dbReference type="AlphaFoldDB" id="A0AAN0JEI9"/>
<dbReference type="InterPro" id="IPR009071">
    <property type="entry name" value="HMG_box_dom"/>
</dbReference>
<dbReference type="PANTHER" id="PTHR46318:SF3">
    <property type="entry name" value="UPSTREAM BINDING TRANSCRIPTION FACTOR"/>
    <property type="match status" value="1"/>
</dbReference>
<name>A0AAN0JEI9_AMPQE</name>
<dbReference type="GO" id="GO:0003677">
    <property type="term" value="F:DNA binding"/>
    <property type="evidence" value="ECO:0007669"/>
    <property type="project" value="UniProtKB-UniRule"/>
</dbReference>
<reference evidence="7" key="2">
    <citation type="submission" date="2024-06" db="UniProtKB">
        <authorList>
            <consortium name="EnsemblMetazoa"/>
        </authorList>
    </citation>
    <scope>IDENTIFICATION</scope>
</reference>
<dbReference type="InterPro" id="IPR036910">
    <property type="entry name" value="HMG_box_dom_sf"/>
</dbReference>
<dbReference type="InterPro" id="IPR051762">
    <property type="entry name" value="UBF1"/>
</dbReference>
<evidence type="ECO:0000256" key="5">
    <source>
        <dbReference type="SAM" id="MobiDB-lite"/>
    </source>
</evidence>
<feature type="domain" description="HMG box" evidence="6">
    <location>
        <begin position="205"/>
        <end position="273"/>
    </location>
</feature>
<feature type="domain" description="HMG box" evidence="6">
    <location>
        <begin position="314"/>
        <end position="382"/>
    </location>
</feature>
<keyword evidence="3 4" id="KW-0539">Nucleus</keyword>
<evidence type="ECO:0000313" key="8">
    <source>
        <dbReference type="Proteomes" id="UP000007879"/>
    </source>
</evidence>
<dbReference type="Pfam" id="PF00505">
    <property type="entry name" value="HMG_box"/>
    <property type="match status" value="2"/>
</dbReference>
<keyword evidence="2 4" id="KW-0238">DNA-binding</keyword>
<dbReference type="SMART" id="SM00398">
    <property type="entry name" value="HMG"/>
    <property type="match status" value="2"/>
</dbReference>
<gene>
    <name evidence="7" type="primary">100639953</name>
</gene>
<feature type="compositionally biased region" description="Basic residues" evidence="5">
    <location>
        <begin position="37"/>
        <end position="46"/>
    </location>
</feature>
<dbReference type="Proteomes" id="UP000007879">
    <property type="component" value="Unassembled WGS sequence"/>
</dbReference>
<dbReference type="EnsemblMetazoa" id="XM_019999632.1">
    <property type="protein sequence ID" value="XP_019855191.1"/>
    <property type="gene ID" value="LOC100639953"/>
</dbReference>
<feature type="region of interest" description="Disordered" evidence="5">
    <location>
        <begin position="1"/>
        <end position="90"/>
    </location>
</feature>
<evidence type="ECO:0000256" key="3">
    <source>
        <dbReference type="ARBA" id="ARBA00023242"/>
    </source>
</evidence>
<feature type="region of interest" description="Disordered" evidence="5">
    <location>
        <begin position="394"/>
        <end position="448"/>
    </location>
</feature>
<feature type="compositionally biased region" description="Acidic residues" evidence="5">
    <location>
        <begin position="425"/>
        <end position="436"/>
    </location>
</feature>
<keyword evidence="8" id="KW-1185">Reference proteome</keyword>
<feature type="compositionally biased region" description="Acidic residues" evidence="5">
    <location>
        <begin position="50"/>
        <end position="59"/>
    </location>
</feature>
<evidence type="ECO:0000313" key="7">
    <source>
        <dbReference type="EnsemblMetazoa" id="XP_019855191.1"/>
    </source>
</evidence>
<feature type="DNA-binding region" description="HMG box" evidence="4">
    <location>
        <begin position="314"/>
        <end position="382"/>
    </location>
</feature>
<feature type="DNA-binding region" description="HMG box" evidence="4">
    <location>
        <begin position="205"/>
        <end position="273"/>
    </location>
</feature>
<proteinExistence type="predicted"/>
<comment type="subcellular location">
    <subcellularLocation>
        <location evidence="1">Nucleus</location>
    </subcellularLocation>
</comment>
<sequence length="487" mass="56863">MASVTHISKKAKDAIAKVDSHQESKAKADTDVEIEKKSKKGKKRKKTPAEEEDTLDEDTINIRDVLDPENEVDVPKSKKRKTDNKSQEPVETKVMKYPVSSPYRPVKQNDWLYHIAGVTISSCLKKAMDSSLDPRFEDEGLIKWREWSEDLFSESDLKKIWWYIRKQYPSESLEDVMKGLSGLSATSVEKLEEEATKKKYKHLAPKQPLSPYMVFYHRKNQKFLKKHPKTSQPDIARKMGEVWRQMTADEKKKYQDISRQKREAYKKELEKFYAKYPEAAPKKSKMKKSTTVSASHIVSLVVAKNAEALKKELPKAPLSPYIHFCMEMRPKYHKIYSHLQSVEITRKLGAKWSSMTPKEKEKYVAMKEKERESYDEKMKEFYAINPKIESLVKPKKSTKKKKSKAKSEEIVEEEEEKKEKKREEVEEDKDDHETSDDDGKGPTMASPVLTAFKDNDEIFWQIPSSLQTDKQFLEELSRLPIILYHIR</sequence>
<dbReference type="Gene3D" id="1.10.30.10">
    <property type="entry name" value="High mobility group box domain"/>
    <property type="match status" value="2"/>
</dbReference>
<dbReference type="GO" id="GO:0005634">
    <property type="term" value="C:nucleus"/>
    <property type="evidence" value="ECO:0007669"/>
    <property type="project" value="UniProtKB-SubCell"/>
</dbReference>
<evidence type="ECO:0000256" key="1">
    <source>
        <dbReference type="ARBA" id="ARBA00004123"/>
    </source>
</evidence>
<feature type="compositionally biased region" description="Basic and acidic residues" evidence="5">
    <location>
        <begin position="10"/>
        <end position="36"/>
    </location>
</feature>
<protein>
    <recommendedName>
        <fullName evidence="6">HMG box domain-containing protein</fullName>
    </recommendedName>
</protein>
<dbReference type="PROSITE" id="PS50118">
    <property type="entry name" value="HMG_BOX_2"/>
    <property type="match status" value="2"/>
</dbReference>
<dbReference type="KEGG" id="aqu:100639953"/>
<evidence type="ECO:0000256" key="4">
    <source>
        <dbReference type="PROSITE-ProRule" id="PRU00267"/>
    </source>
</evidence>
<accession>A0AAN0JEI9</accession>